<dbReference type="EMBL" id="QJNU01000478">
    <property type="protein sequence ID" value="RYO97965.1"/>
    <property type="molecule type" value="Genomic_DNA"/>
</dbReference>
<keyword evidence="3" id="KW-1185">Reference proteome</keyword>
<feature type="signal peptide" evidence="1">
    <location>
        <begin position="1"/>
        <end position="23"/>
    </location>
</feature>
<accession>A0A4Q4T2L9</accession>
<dbReference type="AlphaFoldDB" id="A0A4Q4T2L9"/>
<feature type="chain" id="PRO_5020812879" evidence="1">
    <location>
        <begin position="24"/>
        <end position="130"/>
    </location>
</feature>
<gene>
    <name evidence="2" type="ORF">DL764_007226</name>
</gene>
<evidence type="ECO:0000313" key="3">
    <source>
        <dbReference type="Proteomes" id="UP000293360"/>
    </source>
</evidence>
<sequence length="130" mass="14576">MTRPRKWGMVCLTSVVFFGGVISQGGVISFSKDKVCSRHGFDFEASYTLSPEGNSYNWREGDIAFLRRASEFNYRDYGPLPRIHSASGGFGHADAPYKAMDRMRVELIKARRAGAQAADEDDSDRSRIED</sequence>
<dbReference type="Proteomes" id="UP000293360">
    <property type="component" value="Unassembled WGS sequence"/>
</dbReference>
<dbReference type="OrthoDB" id="10416990at2759"/>
<proteinExistence type="predicted"/>
<comment type="caution">
    <text evidence="2">The sequence shown here is derived from an EMBL/GenBank/DDBJ whole genome shotgun (WGS) entry which is preliminary data.</text>
</comment>
<evidence type="ECO:0000256" key="1">
    <source>
        <dbReference type="SAM" id="SignalP"/>
    </source>
</evidence>
<protein>
    <submittedName>
        <fullName evidence="2">Uncharacterized protein</fullName>
    </submittedName>
</protein>
<keyword evidence="1" id="KW-0732">Signal</keyword>
<evidence type="ECO:0000313" key="2">
    <source>
        <dbReference type="EMBL" id="RYO97965.1"/>
    </source>
</evidence>
<name>A0A4Q4T2L9_9PEZI</name>
<organism evidence="2 3">
    <name type="scientific">Monosporascus ibericus</name>
    <dbReference type="NCBI Taxonomy" id="155417"/>
    <lineage>
        <taxon>Eukaryota</taxon>
        <taxon>Fungi</taxon>
        <taxon>Dikarya</taxon>
        <taxon>Ascomycota</taxon>
        <taxon>Pezizomycotina</taxon>
        <taxon>Sordariomycetes</taxon>
        <taxon>Xylariomycetidae</taxon>
        <taxon>Xylariales</taxon>
        <taxon>Xylariales incertae sedis</taxon>
        <taxon>Monosporascus</taxon>
    </lineage>
</organism>
<reference evidence="2 3" key="1">
    <citation type="submission" date="2018-06" db="EMBL/GenBank/DDBJ databases">
        <title>Complete Genomes of Monosporascus.</title>
        <authorList>
            <person name="Robinson A.J."/>
            <person name="Natvig D.O."/>
        </authorList>
    </citation>
    <scope>NUCLEOTIDE SEQUENCE [LARGE SCALE GENOMIC DNA]</scope>
    <source>
        <strain evidence="2 3">CBS 110550</strain>
    </source>
</reference>